<protein>
    <submittedName>
        <fullName evidence="4">Retrovirus-related Pol polyprotein from transposon TNT 1-94</fullName>
    </submittedName>
</protein>
<feature type="compositionally biased region" description="Polar residues" evidence="2">
    <location>
        <begin position="1"/>
        <end position="12"/>
    </location>
</feature>
<dbReference type="EMBL" id="BKCJ010047579">
    <property type="protein sequence ID" value="GEW16621.1"/>
    <property type="molecule type" value="Genomic_DNA"/>
</dbReference>
<feature type="region of interest" description="Disordered" evidence="2">
    <location>
        <begin position="1"/>
        <end position="20"/>
    </location>
</feature>
<gene>
    <name evidence="4" type="ORF">Tci_188597</name>
</gene>
<evidence type="ECO:0000313" key="4">
    <source>
        <dbReference type="EMBL" id="GEW16621.1"/>
    </source>
</evidence>
<proteinExistence type="predicted"/>
<accession>A0A699GST3</accession>
<reference evidence="4" key="1">
    <citation type="journal article" date="2019" name="Sci. Rep.">
        <title>Draft genome of Tanacetum cinerariifolium, the natural source of mosquito coil.</title>
        <authorList>
            <person name="Yamashiro T."/>
            <person name="Shiraishi A."/>
            <person name="Satake H."/>
            <person name="Nakayama K."/>
        </authorList>
    </citation>
    <scope>NUCLEOTIDE SEQUENCE</scope>
</reference>
<evidence type="ECO:0000256" key="2">
    <source>
        <dbReference type="SAM" id="MobiDB-lite"/>
    </source>
</evidence>
<dbReference type="Pfam" id="PF07727">
    <property type="entry name" value="RVT_2"/>
    <property type="match status" value="1"/>
</dbReference>
<evidence type="ECO:0000259" key="3">
    <source>
        <dbReference type="Pfam" id="PF07727"/>
    </source>
</evidence>
<name>A0A699GST3_TANCI</name>
<keyword evidence="1" id="KW-0175">Coiled coil</keyword>
<feature type="region of interest" description="Disordered" evidence="2">
    <location>
        <begin position="1244"/>
        <end position="1266"/>
    </location>
</feature>
<feature type="domain" description="Reverse transcriptase Ty1/copia-type" evidence="3">
    <location>
        <begin position="575"/>
        <end position="707"/>
    </location>
</feature>
<comment type="caution">
    <text evidence="4">The sequence shown here is derived from an EMBL/GenBank/DDBJ whole genome shotgun (WGS) entry which is preliminary data.</text>
</comment>
<dbReference type="InterPro" id="IPR013103">
    <property type="entry name" value="RVT_2"/>
</dbReference>
<organism evidence="4">
    <name type="scientific">Tanacetum cinerariifolium</name>
    <name type="common">Dalmatian daisy</name>
    <name type="synonym">Chrysanthemum cinerariifolium</name>
    <dbReference type="NCBI Taxonomy" id="118510"/>
    <lineage>
        <taxon>Eukaryota</taxon>
        <taxon>Viridiplantae</taxon>
        <taxon>Streptophyta</taxon>
        <taxon>Embryophyta</taxon>
        <taxon>Tracheophyta</taxon>
        <taxon>Spermatophyta</taxon>
        <taxon>Magnoliopsida</taxon>
        <taxon>eudicotyledons</taxon>
        <taxon>Gunneridae</taxon>
        <taxon>Pentapetalae</taxon>
        <taxon>asterids</taxon>
        <taxon>campanulids</taxon>
        <taxon>Asterales</taxon>
        <taxon>Asteraceae</taxon>
        <taxon>Asteroideae</taxon>
        <taxon>Anthemideae</taxon>
        <taxon>Anthemidinae</taxon>
        <taxon>Tanacetum</taxon>
    </lineage>
</organism>
<evidence type="ECO:0000256" key="1">
    <source>
        <dbReference type="SAM" id="Coils"/>
    </source>
</evidence>
<sequence>MANLSEDIQSVDSDTRPPMLDMSDFESWQQRIHLYCMGKDNGENILSQLMKDNVKMILEGSELTKDERDSQLYNEFEQLHQNEGETIHEYYVRFTKLINNMRNIKMTMPKMQLNLKFMSNMLPEWADQCDAFDFDVDEAPTAQTMFMANLSSIDPIYDEAGPLYDSDILFEVQDHDNYLENVSEYHEAAQCVSVNEWNKVVNESLTVELARYKELVVVYKKGQEYFKGIKKALINEVKEMKENFKQIKAEVEQNGVDKQCADIERKKLLIENENLITDCLSNELLYSVKNDVNTVSRLFAMHDAYTVEKARFLKLEAEISKLKHKIQKDDHSEMIKRFSNLEDTTIRKLKVKLSELMETRSQADRTLDFKTLDFHITKLTEKVTVLQEQNKLFRAENAKIKQHYKELYDSIKITRKIKYVTMDTVKPKVLAPGMYTIDVEPISPRNRNNRGVRLDYLKHFKESVETVREIIKEARIEKPLDNALAYACLYTKRSQELLEYVIEVQPPISHQGVASGPTFDDNHFAHTNNNPFVNVFAPEPSFKESSLGDNFKTAISEACWFEVMQDEIHKFDRLQVWELVPKPNCVMIISLKWIYKVKLDEHGDVLKNKARLVAKEYRHEEGINFEESFTLVAWIEAIMIFIANAASKNMTIYQMDVKTALLNGELNEEVYVSQPEGFVDSDHPTHIYHLKKALYGLKQAPRAWYEAKPTKKHLEAIKRVFQYLRGTINWGLWYPKDTAMALTAYADADHADLNRNMTITAAQQISLDNALVSPKKQVEIRKCNLIIDPKITPKEPTYQATINKHEVSYQFKIEKKRFSIDMEVFREILQICPRLLNQEFDEPPTKEEILSFVKDLGHTGNIKNITNVEDFAIQIDNRDLKKQEKMFYSRFTKAIIRHFLAKDKSISMRKRMFMHTAQDDSILGNLRYVSKDEDYQVKLLNEENRKLALFKKVAPERQLVQEKELVLYQGFLMYQKDNQRAKTSLEEIVTESAEDENSNLNQKDDKEEEYVHTPENYEFNDDEDKYVDEEEYDHTDEELYKDVNKTEDPLQSSSISSDFATHFLNLDNVSPADTEIKSMMNIDVRHKEPSTQTPPFLAIPITMYKLTQDLKILFRRLLGHTRQNLRRRLKMRRRDTSISLRICTVTESLENVVLAKSSSQPQSTYEATMSLIEFELKKILLDKIQKSKSCRGAQAHRDLYDVLVKCYNLDKDLFESYGKTYSLKRDHEDKDKDEDPSAGSTKVFEAADTELPQNQGSGLGETDDQPNIKAASKFDCKPLLLIEDRGRQVVPVDYFINNDLEYLKSRSSSKKYTTSKTKTKAAKYDNVQGIEDMVSSFYGFASHMVSKHNVYSTKRITAVTRVQVMKWFDYGYLEEIEVQREDQQLYKFKEGDFPRLHLHDIKDLGVKSYKKKLNITKPETYMSDIFKRTPYTAYNNPQGIIYQDKYKRNRLMRSDKLYKFSDNTLTYVRTILYDIDSNLRMDYLPKRRWSNLDRQMSHIMIKAIDKLQLERRLMRSM</sequence>
<feature type="coiled-coil region" evidence="1">
    <location>
        <begin position="346"/>
        <end position="396"/>
    </location>
</feature>